<keyword evidence="1" id="KW-1133">Transmembrane helix</keyword>
<evidence type="ECO:0000313" key="3">
    <source>
        <dbReference type="Proteomes" id="UP000612899"/>
    </source>
</evidence>
<name>A0A8J3QIQ7_9ACTN</name>
<feature type="transmembrane region" description="Helical" evidence="1">
    <location>
        <begin position="27"/>
        <end position="44"/>
    </location>
</feature>
<proteinExistence type="predicted"/>
<feature type="transmembrane region" description="Helical" evidence="1">
    <location>
        <begin position="311"/>
        <end position="334"/>
    </location>
</feature>
<evidence type="ECO:0000313" key="2">
    <source>
        <dbReference type="EMBL" id="GIH10489.1"/>
    </source>
</evidence>
<keyword evidence="1" id="KW-0812">Transmembrane</keyword>
<dbReference type="EMBL" id="BONY01000096">
    <property type="protein sequence ID" value="GIH10489.1"/>
    <property type="molecule type" value="Genomic_DNA"/>
</dbReference>
<feature type="transmembrane region" description="Helical" evidence="1">
    <location>
        <begin position="161"/>
        <end position="179"/>
    </location>
</feature>
<feature type="transmembrane region" description="Helical" evidence="1">
    <location>
        <begin position="367"/>
        <end position="388"/>
    </location>
</feature>
<keyword evidence="1" id="KW-0472">Membrane</keyword>
<keyword evidence="3" id="KW-1185">Reference proteome</keyword>
<sequence length="467" mass="50834">MIRTGRLRAIVEPLFAQAPSKKISSRLVMLAALCVLIGTAISLARTTGAGPFQSIWEEDARDLLTDALARPGTKNLIRPYVGYFQVGPRILAQITAQFPISWAAAVMSIQAALVCALLALMVYVASGAQLANPLARLMVAAPMLFAPTAENVLSEIYNRPATIQFFMVYAVFWLMLWVPNSRSGRITLLVVVALSAVSTFLVVVFIPLALLRLYARRDRVSAMLLGFLLAGAALQVAGLALGLTNRAFALPRYDPIWALSSFVTWALPQSVLGYRAERHAEGLAQVLLIIVPWLIVAAAIAVAWRRLTRPAWLLAAVAGGHAVALACMTIMANGGLTQRYLLPVEMLVFSAIVALLLPSARLPLTRAYAPLAAFTALVLVVSAFNYRWTDTYRADSPYWTDQVKLGVQSCRDSERREVTLRSGPKPWYSLVVVPCHLLNTGRWCDSPYCVQIDGMAALPVDPSRSSG</sequence>
<comment type="caution">
    <text evidence="2">The sequence shown here is derived from an EMBL/GenBank/DDBJ whole genome shotgun (WGS) entry which is preliminary data.</text>
</comment>
<feature type="transmembrane region" description="Helical" evidence="1">
    <location>
        <begin position="186"/>
        <end position="210"/>
    </location>
</feature>
<feature type="transmembrane region" description="Helical" evidence="1">
    <location>
        <begin position="100"/>
        <end position="123"/>
    </location>
</feature>
<gene>
    <name evidence="2" type="ORF">Rhe02_85560</name>
</gene>
<accession>A0A8J3QIQ7</accession>
<protein>
    <submittedName>
        <fullName evidence="2">Uncharacterized protein</fullName>
    </submittedName>
</protein>
<evidence type="ECO:0000256" key="1">
    <source>
        <dbReference type="SAM" id="Phobius"/>
    </source>
</evidence>
<reference evidence="2" key="1">
    <citation type="submission" date="2021-01" db="EMBL/GenBank/DDBJ databases">
        <title>Whole genome shotgun sequence of Rhizocola hellebori NBRC 109834.</title>
        <authorList>
            <person name="Komaki H."/>
            <person name="Tamura T."/>
        </authorList>
    </citation>
    <scope>NUCLEOTIDE SEQUENCE</scope>
    <source>
        <strain evidence="2">NBRC 109834</strain>
    </source>
</reference>
<dbReference type="AlphaFoldDB" id="A0A8J3QIQ7"/>
<dbReference type="Proteomes" id="UP000612899">
    <property type="component" value="Unassembled WGS sequence"/>
</dbReference>
<feature type="transmembrane region" description="Helical" evidence="1">
    <location>
        <begin position="222"/>
        <end position="244"/>
    </location>
</feature>
<organism evidence="2 3">
    <name type="scientific">Rhizocola hellebori</name>
    <dbReference type="NCBI Taxonomy" id="1392758"/>
    <lineage>
        <taxon>Bacteria</taxon>
        <taxon>Bacillati</taxon>
        <taxon>Actinomycetota</taxon>
        <taxon>Actinomycetes</taxon>
        <taxon>Micromonosporales</taxon>
        <taxon>Micromonosporaceae</taxon>
        <taxon>Rhizocola</taxon>
    </lineage>
</organism>
<feature type="transmembrane region" description="Helical" evidence="1">
    <location>
        <begin position="282"/>
        <end position="304"/>
    </location>
</feature>